<sequence>MQSFYKRLVAWTESTGEKKVAGGDTVKAIVGQLEERLVVGVVKQLTKSTGLNRENCRKSEQDGRGKKGRLVRNNLESSFAEEVLGQSGMDNTLDDPMKTQSMENVKNDKCPINHTAIDGSRYANAIINLDRVDSTCNVGLNGVDGVMEMDLVLGSSENISTNCGPNLMLGDKSKSNNVDGLKTRRWKRRARNGSRIDSGLEVDTLLGKHLLVDGSTNAEKRLKGDYSGSVSHGKSVVTDDISAGRFQPASRSL</sequence>
<reference evidence="1" key="1">
    <citation type="journal article" date="2022" name="Plant J.">
        <title>Strategies of tolerance reflected in two North American maple genomes.</title>
        <authorList>
            <person name="McEvoy S.L."/>
            <person name="Sezen U.U."/>
            <person name="Trouern-Trend A."/>
            <person name="McMahon S.M."/>
            <person name="Schaberg P.G."/>
            <person name="Yang J."/>
            <person name="Wegrzyn J.L."/>
            <person name="Swenson N.G."/>
        </authorList>
    </citation>
    <scope>NUCLEOTIDE SEQUENCE</scope>
    <source>
        <tissue evidence="1">Leaf</tissue>
    </source>
</reference>
<name>A0AA39S7T1_ACESA</name>
<dbReference type="EMBL" id="JAUESC010000382">
    <property type="protein sequence ID" value="KAK0587271.1"/>
    <property type="molecule type" value="Genomic_DNA"/>
</dbReference>
<protein>
    <submittedName>
        <fullName evidence="1">Uncharacterized protein</fullName>
    </submittedName>
</protein>
<reference evidence="1" key="2">
    <citation type="submission" date="2023-06" db="EMBL/GenBank/DDBJ databases">
        <authorList>
            <person name="Swenson N.G."/>
            <person name="Wegrzyn J.L."/>
            <person name="Mcevoy S.L."/>
        </authorList>
    </citation>
    <scope>NUCLEOTIDE SEQUENCE</scope>
    <source>
        <strain evidence="1">NS2018</strain>
        <tissue evidence="1">Leaf</tissue>
    </source>
</reference>
<keyword evidence="2" id="KW-1185">Reference proteome</keyword>
<dbReference type="Proteomes" id="UP001168877">
    <property type="component" value="Unassembled WGS sequence"/>
</dbReference>
<proteinExistence type="predicted"/>
<gene>
    <name evidence="1" type="ORF">LWI29_020275</name>
</gene>
<evidence type="ECO:0000313" key="1">
    <source>
        <dbReference type="EMBL" id="KAK0587271.1"/>
    </source>
</evidence>
<accession>A0AA39S7T1</accession>
<evidence type="ECO:0000313" key="2">
    <source>
        <dbReference type="Proteomes" id="UP001168877"/>
    </source>
</evidence>
<comment type="caution">
    <text evidence="1">The sequence shown here is derived from an EMBL/GenBank/DDBJ whole genome shotgun (WGS) entry which is preliminary data.</text>
</comment>
<organism evidence="1 2">
    <name type="scientific">Acer saccharum</name>
    <name type="common">Sugar maple</name>
    <dbReference type="NCBI Taxonomy" id="4024"/>
    <lineage>
        <taxon>Eukaryota</taxon>
        <taxon>Viridiplantae</taxon>
        <taxon>Streptophyta</taxon>
        <taxon>Embryophyta</taxon>
        <taxon>Tracheophyta</taxon>
        <taxon>Spermatophyta</taxon>
        <taxon>Magnoliopsida</taxon>
        <taxon>eudicotyledons</taxon>
        <taxon>Gunneridae</taxon>
        <taxon>Pentapetalae</taxon>
        <taxon>rosids</taxon>
        <taxon>malvids</taxon>
        <taxon>Sapindales</taxon>
        <taxon>Sapindaceae</taxon>
        <taxon>Hippocastanoideae</taxon>
        <taxon>Acereae</taxon>
        <taxon>Acer</taxon>
    </lineage>
</organism>
<dbReference type="AlphaFoldDB" id="A0AA39S7T1"/>